<sequence>MRSNSLEEHGIDIKILRSVRKLCCYFSKCLGRARFITMSSPVLIERLQNVHIKVGGEKKALRQTKLVVSDRGMIESTFSSPDGYVSYVELSGIKGGDYKATATVFCANDCSWSEYDVPSVAGKITFRVDNYAHCCNVVVNGSQQQFTVVLYFPVAPDDLVE</sequence>
<dbReference type="GeneID" id="23632133"/>
<dbReference type="RefSeq" id="YP_009121916.1">
    <property type="nucleotide sequence ID" value="NC_026511.1"/>
</dbReference>
<dbReference type="KEGG" id="vg:23632133"/>
<proteinExistence type="predicted"/>
<protein>
    <submittedName>
        <fullName evidence="1">ORF131</fullName>
    </submittedName>
    <submittedName>
        <fullName evidence="2">ORF136</fullName>
    </submittedName>
</protein>
<keyword evidence="3" id="KW-1185">Reference proteome</keyword>
<dbReference type="EMBL" id="MH170055">
    <property type="protein sequence ID" value="AXS01156.1"/>
    <property type="molecule type" value="Genomic_DNA"/>
</dbReference>
<evidence type="ECO:0000313" key="2">
    <source>
        <dbReference type="EMBL" id="AXS01156.1"/>
    </source>
</evidence>
<evidence type="ECO:0000313" key="3">
    <source>
        <dbReference type="Proteomes" id="UP000201335"/>
    </source>
</evidence>
<dbReference type="EMBL" id="KM371112">
    <property type="protein sequence ID" value="AJK91792.1"/>
    <property type="molecule type" value="Genomic_DNA"/>
</dbReference>
<dbReference type="Proteomes" id="UP000201335">
    <property type="component" value="Segment"/>
</dbReference>
<reference evidence="2" key="3">
    <citation type="journal article" date="2018" name="PLoS ONE">
        <title>Genomic analysis of an Argentinean isolate of Spodoptera frugiperda granulovirus reveals that various baculoviruses code for Lef-7 proteins with three F-box domains.</title>
        <authorList>
            <person name="Ferrelli M.L."/>
            <person name="Pidre M.L."/>
            <person name="Ghiringhelli P.D."/>
            <person name="Torres S."/>
            <person name="Fabre M.L."/>
            <person name="Masson T."/>
            <person name="Cedola M.T."/>
            <person name="Sciocco-Cap A."/>
            <person name="Romanowski V."/>
        </authorList>
    </citation>
    <scope>NUCLEOTIDE SEQUENCE</scope>
    <source>
        <strain evidence="2">ARG</strain>
    </source>
</reference>
<reference evidence="1" key="1">
    <citation type="submission" date="2014-08" db="EMBL/GenBank/DDBJ databases">
        <authorList>
            <person name="Cuartas Otalora P.E."/>
            <person name="Barrera Cubillos G.P."/>
            <person name="Barreto Hernandez E."/>
            <person name="Belaich M.N."/>
            <person name="Ghiringhelli P.D."/>
            <person name="Villamizar Rivero L.F."/>
        </authorList>
    </citation>
    <scope>NUCLEOTIDE SEQUENCE</scope>
    <source>
        <strain evidence="1">VG008</strain>
    </source>
</reference>
<reference evidence="1 3" key="2">
    <citation type="journal article" date="2015" name="Viruses">
        <title>The complete sequence of the first Spodoptera frugiperda Betabaculovirus genome: a natural multiple recombinant virus.</title>
        <authorList>
            <person name="Cuartas P.E."/>
            <person name="Barrera G.P."/>
            <person name="Belaich M.N."/>
            <person name="Barreto E."/>
            <person name="Ghiringhelli P.D."/>
            <person name="Villamizar L.F."/>
        </authorList>
    </citation>
    <scope>NUCLEOTIDE SEQUENCE [LARGE SCALE GENOMIC DNA]</scope>
    <source>
        <strain evidence="1">VG008</strain>
    </source>
</reference>
<organism evidence="1 3">
    <name type="scientific">Spodoptera frugiperda granulovirus</name>
    <dbReference type="NCBI Taxonomy" id="307454"/>
    <lineage>
        <taxon>Viruses</taxon>
        <taxon>Viruses incertae sedis</taxon>
        <taxon>Naldaviricetes</taxon>
        <taxon>Lefavirales</taxon>
        <taxon>Baculoviridae</taxon>
        <taxon>Betabaculovirus</taxon>
        <taxon>Betabaculovirus spofrugiperdae</taxon>
    </lineage>
</organism>
<name>A0A0C5ASI3_9BBAC</name>
<evidence type="ECO:0000313" key="1">
    <source>
        <dbReference type="EMBL" id="AJK91792.1"/>
    </source>
</evidence>
<accession>A0A0C5ASI3</accession>
<dbReference type="OrthoDB" id="18985at10239"/>